<accession>A0A0H2S0C5</accession>
<evidence type="ECO:0000313" key="1">
    <source>
        <dbReference type="EMBL" id="KLO10441.1"/>
    </source>
</evidence>
<dbReference type="OrthoDB" id="9993796at2759"/>
<sequence>MRRAGLMLLHHGDLHSQTRPRHLIAKRQLEARDAPSNDPGAAREAFNDRFFCCKLIVSADGIRSFVRLGVVGRPPHAQSTGDAAYRAVIPTSLTMDDAQLRKMVERPEMTRWIGPGRDIVSRRSI</sequence>
<protein>
    <recommendedName>
        <fullName evidence="3">FAD-binding domain-containing protein</fullName>
    </recommendedName>
</protein>
<name>A0A0H2S0C5_9AGAM</name>
<dbReference type="AlphaFoldDB" id="A0A0H2S0C5"/>
<reference evidence="1 2" key="1">
    <citation type="submission" date="2015-04" db="EMBL/GenBank/DDBJ databases">
        <title>Complete genome sequence of Schizopora paradoxa KUC8140, a cosmopolitan wood degrader in East Asia.</title>
        <authorList>
            <consortium name="DOE Joint Genome Institute"/>
            <person name="Min B."/>
            <person name="Park H."/>
            <person name="Jang Y."/>
            <person name="Kim J.-J."/>
            <person name="Kim K.H."/>
            <person name="Pangilinan J."/>
            <person name="Lipzen A."/>
            <person name="Riley R."/>
            <person name="Grigoriev I.V."/>
            <person name="Spatafora J.W."/>
            <person name="Choi I.-G."/>
        </authorList>
    </citation>
    <scope>NUCLEOTIDE SEQUENCE [LARGE SCALE GENOMIC DNA]</scope>
    <source>
        <strain evidence="1 2">KUC8140</strain>
    </source>
</reference>
<evidence type="ECO:0000313" key="2">
    <source>
        <dbReference type="Proteomes" id="UP000053477"/>
    </source>
</evidence>
<evidence type="ECO:0008006" key="3">
    <source>
        <dbReference type="Google" id="ProtNLM"/>
    </source>
</evidence>
<keyword evidence="2" id="KW-1185">Reference proteome</keyword>
<dbReference type="STRING" id="27342.A0A0H2S0C5"/>
<proteinExistence type="predicted"/>
<organism evidence="1 2">
    <name type="scientific">Schizopora paradoxa</name>
    <dbReference type="NCBI Taxonomy" id="27342"/>
    <lineage>
        <taxon>Eukaryota</taxon>
        <taxon>Fungi</taxon>
        <taxon>Dikarya</taxon>
        <taxon>Basidiomycota</taxon>
        <taxon>Agaricomycotina</taxon>
        <taxon>Agaricomycetes</taxon>
        <taxon>Hymenochaetales</taxon>
        <taxon>Schizoporaceae</taxon>
        <taxon>Schizopora</taxon>
    </lineage>
</organism>
<gene>
    <name evidence="1" type="ORF">SCHPADRAFT_942822</name>
</gene>
<dbReference type="EMBL" id="KQ086026">
    <property type="protein sequence ID" value="KLO10441.1"/>
    <property type="molecule type" value="Genomic_DNA"/>
</dbReference>
<dbReference type="Gene3D" id="3.30.9.30">
    <property type="match status" value="1"/>
</dbReference>
<dbReference type="InParanoid" id="A0A0H2S0C5"/>
<dbReference type="Proteomes" id="UP000053477">
    <property type="component" value="Unassembled WGS sequence"/>
</dbReference>